<dbReference type="PANTHER" id="PTHR48083">
    <property type="entry name" value="MEDIUM-CHAIN SPECIFIC ACYL-COA DEHYDROGENASE, MITOCHONDRIAL-RELATED"/>
    <property type="match status" value="1"/>
</dbReference>
<evidence type="ECO:0000259" key="3">
    <source>
        <dbReference type="Pfam" id="PF02771"/>
    </source>
</evidence>
<dbReference type="InterPro" id="IPR013786">
    <property type="entry name" value="AcylCoA_DH/ox_N"/>
</dbReference>
<organism evidence="5 6">
    <name type="scientific">Caballeronia glathei</name>
    <dbReference type="NCBI Taxonomy" id="60547"/>
    <lineage>
        <taxon>Bacteria</taxon>
        <taxon>Pseudomonadati</taxon>
        <taxon>Pseudomonadota</taxon>
        <taxon>Betaproteobacteria</taxon>
        <taxon>Burkholderiales</taxon>
        <taxon>Burkholderiaceae</taxon>
        <taxon>Caballeronia</taxon>
    </lineage>
</organism>
<dbReference type="GO" id="GO:0005737">
    <property type="term" value="C:cytoplasm"/>
    <property type="evidence" value="ECO:0007669"/>
    <property type="project" value="TreeGrafter"/>
</dbReference>
<sequence length="388" mass="41318">MRNEAQRMLADIQELAPGLAARAAEIEAARKLAPDVVDTLKSVGIFRMFVPQSHGGFELEFPKGLEIISALSRIDGSIGWSAAIGSTSATFIPLLQRETYERIYRDGPDVTFAGSAQPAGTAEATEGGYRVSGRWPFASGCMHAQWIIGFCIVTENGKPLPGPAGAGGPPLVRGFVMPARDWRIEDTWHVAGLKGTGSHHVSMDDTVVPAENFMDVMDGTPCMPGPLYQAVPQLLPLVHSAVSVGIAEGAVSELVAFANTGRQQIRAAVPMRDSETFQGELGRIAADVRSARAFLEAQAASHWRHAQNGTLKSEALHAEGTQAAIWIATTCVRAADACFTLAGGGALYESSPLQRRMRDLHAAAQHAAAHSRHYATSGKHLLEHSALA</sequence>
<dbReference type="Pfam" id="PF02771">
    <property type="entry name" value="Acyl-CoA_dh_N"/>
    <property type="match status" value="1"/>
</dbReference>
<dbReference type="InterPro" id="IPR050741">
    <property type="entry name" value="Acyl-CoA_dehydrogenase"/>
</dbReference>
<dbReference type="Gene3D" id="2.40.110.10">
    <property type="entry name" value="Butyryl-CoA Dehydrogenase, subunit A, domain 2"/>
    <property type="match status" value="1"/>
</dbReference>
<gene>
    <name evidence="5" type="ORF">BG61_03990</name>
</gene>
<evidence type="ECO:0000256" key="2">
    <source>
        <dbReference type="ARBA" id="ARBA00049661"/>
    </source>
</evidence>
<evidence type="ECO:0000256" key="1">
    <source>
        <dbReference type="ARBA" id="ARBA00023002"/>
    </source>
</evidence>
<dbReference type="InterPro" id="IPR009100">
    <property type="entry name" value="AcylCoA_DH/oxidase_NM_dom_sf"/>
</dbReference>
<proteinExistence type="inferred from homology"/>
<dbReference type="Pfam" id="PF08028">
    <property type="entry name" value="Acyl-CoA_dh_2"/>
    <property type="match status" value="1"/>
</dbReference>
<dbReference type="Proteomes" id="UP000027466">
    <property type="component" value="Unassembled WGS sequence"/>
</dbReference>
<dbReference type="GO" id="GO:0003995">
    <property type="term" value="F:acyl-CoA dehydrogenase activity"/>
    <property type="evidence" value="ECO:0007669"/>
    <property type="project" value="TreeGrafter"/>
</dbReference>
<dbReference type="InterPro" id="IPR046373">
    <property type="entry name" value="Acyl-CoA_Oxase/DH_mid-dom_sf"/>
</dbReference>
<dbReference type="PIRSF" id="PIRSF016578">
    <property type="entry name" value="HsaA"/>
    <property type="match status" value="1"/>
</dbReference>
<dbReference type="InterPro" id="IPR013107">
    <property type="entry name" value="Acyl-CoA_DH_C"/>
</dbReference>
<dbReference type="Gene3D" id="1.10.540.10">
    <property type="entry name" value="Acyl-CoA dehydrogenase/oxidase, N-terminal domain"/>
    <property type="match status" value="1"/>
</dbReference>
<reference evidence="5 6" key="1">
    <citation type="submission" date="2014-03" db="EMBL/GenBank/DDBJ databases">
        <title>Draft Genome Sequences of Four Burkholderia Strains.</title>
        <authorList>
            <person name="Liu X.Y."/>
            <person name="Li C.X."/>
            <person name="Xu J.H."/>
        </authorList>
    </citation>
    <scope>NUCLEOTIDE SEQUENCE [LARGE SCALE GENOMIC DNA]</scope>
    <source>
        <strain evidence="5 6">DSM 50014</strain>
    </source>
</reference>
<comment type="similarity">
    <text evidence="2">Belongs to the HpaH/HsaA monooxygenase family.</text>
</comment>
<comment type="caution">
    <text evidence="5">The sequence shown here is derived from an EMBL/GenBank/DDBJ whole genome shotgun (WGS) entry which is preliminary data.</text>
</comment>
<accession>A0A069PZW5</accession>
<evidence type="ECO:0000313" key="5">
    <source>
        <dbReference type="EMBL" id="KDR43011.1"/>
    </source>
</evidence>
<dbReference type="SUPFAM" id="SSF56645">
    <property type="entry name" value="Acyl-CoA dehydrogenase NM domain-like"/>
    <property type="match status" value="1"/>
</dbReference>
<protein>
    <submittedName>
        <fullName evidence="5">Uncharacterized protein</fullName>
    </submittedName>
</protein>
<feature type="domain" description="Acyl-CoA dehydrogenase/oxidase N-terminal" evidence="3">
    <location>
        <begin position="19"/>
        <end position="89"/>
    </location>
</feature>
<evidence type="ECO:0000313" key="6">
    <source>
        <dbReference type="Proteomes" id="UP000027466"/>
    </source>
</evidence>
<dbReference type="PANTHER" id="PTHR48083:SF5">
    <property type="entry name" value="NRGC PROTEIN"/>
    <property type="match status" value="1"/>
</dbReference>
<dbReference type="InterPro" id="IPR037069">
    <property type="entry name" value="AcylCoA_DH/ox_N_sf"/>
</dbReference>
<dbReference type="RefSeq" id="WP_035929780.1">
    <property type="nucleotide sequence ID" value="NZ_CCNS02000035.1"/>
</dbReference>
<dbReference type="EMBL" id="JFHC01000011">
    <property type="protein sequence ID" value="KDR43011.1"/>
    <property type="molecule type" value="Genomic_DNA"/>
</dbReference>
<dbReference type="SUPFAM" id="SSF47203">
    <property type="entry name" value="Acyl-CoA dehydrogenase C-terminal domain-like"/>
    <property type="match status" value="1"/>
</dbReference>
<feature type="domain" description="Acyl-CoA dehydrogenase C-terminal" evidence="4">
    <location>
        <begin position="237"/>
        <end position="369"/>
    </location>
</feature>
<dbReference type="Gene3D" id="1.20.140.10">
    <property type="entry name" value="Butyryl-CoA Dehydrogenase, subunit A, domain 3"/>
    <property type="match status" value="1"/>
</dbReference>
<dbReference type="InterPro" id="IPR036250">
    <property type="entry name" value="AcylCo_DH-like_C"/>
</dbReference>
<keyword evidence="6" id="KW-1185">Reference proteome</keyword>
<evidence type="ECO:0000259" key="4">
    <source>
        <dbReference type="Pfam" id="PF08028"/>
    </source>
</evidence>
<dbReference type="GO" id="GO:0033539">
    <property type="term" value="P:fatty acid beta-oxidation using acyl-CoA dehydrogenase"/>
    <property type="evidence" value="ECO:0007669"/>
    <property type="project" value="TreeGrafter"/>
</dbReference>
<dbReference type="STRING" id="60547.GCA_000751215_02140"/>
<dbReference type="AlphaFoldDB" id="A0A069PZW5"/>
<keyword evidence="1" id="KW-0560">Oxidoreductase</keyword>
<dbReference type="GO" id="GO:0050660">
    <property type="term" value="F:flavin adenine dinucleotide binding"/>
    <property type="evidence" value="ECO:0007669"/>
    <property type="project" value="InterPro"/>
</dbReference>
<name>A0A069PZW5_9BURK</name>